<accession>A0A7H9HYI4</accession>
<sequence length="205" mass="23090">MNGAEQLTLVCYTCVYLRYMKDGSLLLAILATIVISLTEFLTTLTTTYLKHHSHPHHDSFTPTDSPVVRAIVLKALRYLQVLLLLQTAYLLPYHATIAQPHGFIDLRIIDERDQPSSWQLWALDFAVTLLELALIAEALRPEYAGQRLALPQLHTHRYGILALLRFDTWSPAVSCDGPELSVITERTTRYGTTAPATERPDRAHG</sequence>
<dbReference type="Proteomes" id="UP000510647">
    <property type="component" value="Chromosome 6"/>
</dbReference>
<keyword evidence="1" id="KW-1133">Transmembrane helix</keyword>
<gene>
    <name evidence="2" type="ORF">HG537_0F03970</name>
</gene>
<evidence type="ECO:0000313" key="2">
    <source>
        <dbReference type="EMBL" id="QLQ81636.1"/>
    </source>
</evidence>
<evidence type="ECO:0000256" key="1">
    <source>
        <dbReference type="SAM" id="Phobius"/>
    </source>
</evidence>
<feature type="transmembrane region" description="Helical" evidence="1">
    <location>
        <begin position="25"/>
        <end position="49"/>
    </location>
</feature>
<evidence type="ECO:0000313" key="3">
    <source>
        <dbReference type="Proteomes" id="UP000510647"/>
    </source>
</evidence>
<proteinExistence type="predicted"/>
<name>A0A7H9HYI4_9SACH</name>
<dbReference type="EMBL" id="CP059272">
    <property type="protein sequence ID" value="QLQ81636.1"/>
    <property type="molecule type" value="Genomic_DNA"/>
</dbReference>
<reference evidence="2 3" key="1">
    <citation type="submission" date="2020-06" db="EMBL/GenBank/DDBJ databases">
        <title>The yeast mating-type switching endonuclease HO is a domesticated member of an unorthodox homing genetic element family.</title>
        <authorList>
            <person name="Coughlan A.Y."/>
            <person name="Lombardi L."/>
            <person name="Braun-Galleani S."/>
            <person name="Martos A.R."/>
            <person name="Galeote V."/>
            <person name="Bigey F."/>
            <person name="Dequin S."/>
            <person name="Byrne K.P."/>
            <person name="Wolfe K.H."/>
        </authorList>
    </citation>
    <scope>NUCLEOTIDE SEQUENCE [LARGE SCALE GENOMIC DNA]</scope>
    <source>
        <strain evidence="2 3">CBS2947</strain>
    </source>
</reference>
<dbReference type="OrthoDB" id="4035006at2759"/>
<evidence type="ECO:0008006" key="4">
    <source>
        <dbReference type="Google" id="ProtNLM"/>
    </source>
</evidence>
<keyword evidence="1" id="KW-0812">Transmembrane</keyword>
<keyword evidence="3" id="KW-1185">Reference proteome</keyword>
<protein>
    <recommendedName>
        <fullName evidence="4">DUF1746 domain-containing protein</fullName>
    </recommendedName>
</protein>
<organism evidence="2 3">
    <name type="scientific">Torulaspora globosa</name>
    <dbReference type="NCBI Taxonomy" id="48254"/>
    <lineage>
        <taxon>Eukaryota</taxon>
        <taxon>Fungi</taxon>
        <taxon>Dikarya</taxon>
        <taxon>Ascomycota</taxon>
        <taxon>Saccharomycotina</taxon>
        <taxon>Saccharomycetes</taxon>
        <taxon>Saccharomycetales</taxon>
        <taxon>Saccharomycetaceae</taxon>
        <taxon>Torulaspora</taxon>
    </lineage>
</organism>
<dbReference type="AlphaFoldDB" id="A0A7H9HYI4"/>
<keyword evidence="1" id="KW-0472">Membrane</keyword>